<dbReference type="AlphaFoldDB" id="D3DZV6"/>
<evidence type="ECO:0000259" key="1">
    <source>
        <dbReference type="Pfam" id="PF02195"/>
    </source>
</evidence>
<protein>
    <submittedName>
        <fullName evidence="2">ParB-like nuclease domain-containing protein</fullName>
    </submittedName>
</protein>
<evidence type="ECO:0000313" key="2">
    <source>
        <dbReference type="EMBL" id="ADC46132.1"/>
    </source>
</evidence>
<dbReference type="eggNOG" id="arCOG01875">
    <property type="taxonomic scope" value="Archaea"/>
</dbReference>
<organism evidence="2 3">
    <name type="scientific">Methanobrevibacter ruminantium (strain ATCC 35063 / DSM 1093 / JCM 13430 / OCM 146 / M1)</name>
    <name type="common">Methanobacterium ruminantium</name>
    <dbReference type="NCBI Taxonomy" id="634498"/>
    <lineage>
        <taxon>Archaea</taxon>
        <taxon>Methanobacteriati</taxon>
        <taxon>Methanobacteriota</taxon>
        <taxon>Methanomada group</taxon>
        <taxon>Methanobacteria</taxon>
        <taxon>Methanobacteriales</taxon>
        <taxon>Methanobacteriaceae</taxon>
        <taxon>Methanobrevibacter</taxon>
    </lineage>
</organism>
<dbReference type="Proteomes" id="UP000008680">
    <property type="component" value="Chromosome"/>
</dbReference>
<dbReference type="PATRIC" id="fig|634498.28.peg.283"/>
<dbReference type="HOGENOM" id="CLU_099062_2_0_2"/>
<dbReference type="InterPro" id="IPR003115">
    <property type="entry name" value="ParB_N"/>
</dbReference>
<evidence type="ECO:0000313" key="3">
    <source>
        <dbReference type="Proteomes" id="UP000008680"/>
    </source>
</evidence>
<dbReference type="InterPro" id="IPR036086">
    <property type="entry name" value="ParB/Sulfiredoxin_sf"/>
</dbReference>
<sequence>MTMIEISTIKITDIKPAEYNPRIMSQLEHTKLRNSMETFGVVDPIIINLKNNHIIGGHQRYEVLLDKSMEDNEFIKELHLIRLGDVGWAFPESDLEVEDDDHEKALNLALNNIEGEWDLPKLEPILTDLKDVGFDIELTGFSDIELTELNLENNLVFAEEFEPDESEEDVDLEDIYDEPVKEMLQCPACDHVDVVKRFKRVDSQGD</sequence>
<dbReference type="Gene3D" id="3.90.1530.10">
    <property type="entry name" value="Conserved hypothetical protein from pyrococcus furiosus pfu- 392566-001, ParB domain"/>
    <property type="match status" value="1"/>
</dbReference>
<gene>
    <name evidence="2" type="ordered locus">mru_0280</name>
</gene>
<name>D3DZV6_METRM</name>
<dbReference type="STRING" id="634498.mru_0280"/>
<proteinExistence type="predicted"/>
<keyword evidence="3" id="KW-1185">Reference proteome</keyword>
<dbReference type="Pfam" id="PF02195">
    <property type="entry name" value="ParB_N"/>
    <property type="match status" value="1"/>
</dbReference>
<dbReference type="SUPFAM" id="SSF110849">
    <property type="entry name" value="ParB/Sulfiredoxin"/>
    <property type="match status" value="1"/>
</dbReference>
<accession>D3DZV6</accession>
<dbReference type="KEGG" id="mru:mru_0280"/>
<feature type="domain" description="ParB-like N-terminal" evidence="1">
    <location>
        <begin position="5"/>
        <end position="65"/>
    </location>
</feature>
<reference evidence="2 3" key="1">
    <citation type="journal article" date="2010" name="PLoS ONE">
        <title>The genome sequence of the rumen methanogen Methanobrevibacter ruminantium reveals new possibilities for controlling ruminant methane emissions.</title>
        <authorList>
            <person name="Leahy S.C."/>
            <person name="Kelly W.J."/>
            <person name="Altermann E."/>
            <person name="Ronimus R.S."/>
            <person name="Yeoman C.J."/>
            <person name="Pacheco D.M."/>
            <person name="Li D."/>
            <person name="Kong Z."/>
            <person name="McTavish S."/>
            <person name="Sang C."/>
            <person name="Lambie S.C."/>
            <person name="Janssen P.H."/>
            <person name="Dey D."/>
            <person name="Attwood G.T."/>
        </authorList>
    </citation>
    <scope>NUCLEOTIDE SEQUENCE [LARGE SCALE GENOMIC DNA]</scope>
    <source>
        <strain evidence="3">ATCC 35063 / DSM 1093 / JCM 13430 / OCM 146 / M1</strain>
    </source>
</reference>
<dbReference type="EMBL" id="CP001719">
    <property type="protein sequence ID" value="ADC46132.1"/>
    <property type="molecule type" value="Genomic_DNA"/>
</dbReference>